<keyword evidence="2" id="KW-1185">Reference proteome</keyword>
<name>A0ABP1EBJ8_9APHY</name>
<organism evidence="1 2">
    <name type="scientific">Somion occarium</name>
    <dbReference type="NCBI Taxonomy" id="3059160"/>
    <lineage>
        <taxon>Eukaryota</taxon>
        <taxon>Fungi</taxon>
        <taxon>Dikarya</taxon>
        <taxon>Basidiomycota</taxon>
        <taxon>Agaricomycotina</taxon>
        <taxon>Agaricomycetes</taxon>
        <taxon>Polyporales</taxon>
        <taxon>Cerrenaceae</taxon>
        <taxon>Somion</taxon>
    </lineage>
</organism>
<reference evidence="2" key="1">
    <citation type="submission" date="2024-04" db="EMBL/GenBank/DDBJ databases">
        <authorList>
            <person name="Shaw F."/>
            <person name="Minotto A."/>
        </authorList>
    </citation>
    <scope>NUCLEOTIDE SEQUENCE [LARGE SCALE GENOMIC DNA]</scope>
</reference>
<evidence type="ECO:0000313" key="1">
    <source>
        <dbReference type="EMBL" id="CAL1717396.1"/>
    </source>
</evidence>
<dbReference type="EMBL" id="OZ037952">
    <property type="protein sequence ID" value="CAL1717396.1"/>
    <property type="molecule type" value="Genomic_DNA"/>
</dbReference>
<sequence length="184" mass="21045">MTYMIRKKIMSITRTRFKGSQTRATAVQRIEVVIHHKCRQRRQCEAGANCTQVNNRGPVGPNHGCFLWGQRLKATFQGGYDHQRHRPFQEEMELPKGNRSEAQHTSNPTDSSLIISWRAKLTHSSSQIESLISTPWPTEDGNIEIHVVREEENPPSMRDSVPLLSSLRIATLAASSIFQQEKRR</sequence>
<protein>
    <submittedName>
        <fullName evidence="1">Uncharacterized protein</fullName>
    </submittedName>
</protein>
<gene>
    <name evidence="1" type="ORF">GFSPODELE1_LOCUS11208</name>
</gene>
<proteinExistence type="predicted"/>
<dbReference type="Proteomes" id="UP001497453">
    <property type="component" value="Chromosome 9"/>
</dbReference>
<evidence type="ECO:0000313" key="2">
    <source>
        <dbReference type="Proteomes" id="UP001497453"/>
    </source>
</evidence>
<accession>A0ABP1EBJ8</accession>